<evidence type="ECO:0000313" key="3">
    <source>
        <dbReference type="Proteomes" id="UP000030011"/>
    </source>
</evidence>
<protein>
    <submittedName>
        <fullName evidence="2">Uncharacterized protein</fullName>
    </submittedName>
</protein>
<gene>
    <name evidence="2" type="ORF">N803_05265</name>
</gene>
<proteinExistence type="predicted"/>
<dbReference type="eggNOG" id="ENOG50322JW">
    <property type="taxonomic scope" value="Bacteria"/>
</dbReference>
<keyword evidence="3" id="KW-1185">Reference proteome</keyword>
<dbReference type="Proteomes" id="UP000030011">
    <property type="component" value="Unassembled WGS sequence"/>
</dbReference>
<organism evidence="2 3">
    <name type="scientific">Knoellia subterranea KCTC 19937</name>
    <dbReference type="NCBI Taxonomy" id="1385521"/>
    <lineage>
        <taxon>Bacteria</taxon>
        <taxon>Bacillati</taxon>
        <taxon>Actinomycetota</taxon>
        <taxon>Actinomycetes</taxon>
        <taxon>Micrococcales</taxon>
        <taxon>Intrasporangiaceae</taxon>
        <taxon>Knoellia</taxon>
    </lineage>
</organism>
<keyword evidence="1" id="KW-0472">Membrane</keyword>
<accession>A0A0A0JJR2</accession>
<evidence type="ECO:0000256" key="1">
    <source>
        <dbReference type="SAM" id="Phobius"/>
    </source>
</evidence>
<keyword evidence="1" id="KW-0812">Transmembrane</keyword>
<sequence>MGRMLTSVAAARRGWRLVAVFVLVLAVVGMHSMGAGHHGAAGSAGSESHQMLAAGTIGAPTASPTTGSGSHHSVADPDGATVTKALNSEVITATCFGCLAPGGDALAAMCLAVVSSLLALALLVALRHLLRGRVALMLLSWSHAGVAVRSPLRRMALSPIEVCVLRT</sequence>
<dbReference type="STRING" id="1385521.N803_05265"/>
<keyword evidence="1" id="KW-1133">Transmembrane helix</keyword>
<name>A0A0A0JJR2_9MICO</name>
<dbReference type="AlphaFoldDB" id="A0A0A0JJR2"/>
<dbReference type="EMBL" id="AVPK01000013">
    <property type="protein sequence ID" value="KGN36292.1"/>
    <property type="molecule type" value="Genomic_DNA"/>
</dbReference>
<feature type="transmembrane region" description="Helical" evidence="1">
    <location>
        <begin position="106"/>
        <end position="130"/>
    </location>
</feature>
<reference evidence="2 3" key="1">
    <citation type="submission" date="2013-08" db="EMBL/GenBank/DDBJ databases">
        <title>The genome sequence of Knoellia subterranea.</title>
        <authorList>
            <person name="Zhu W."/>
            <person name="Wang G."/>
        </authorList>
    </citation>
    <scope>NUCLEOTIDE SEQUENCE [LARGE SCALE GENOMIC DNA]</scope>
    <source>
        <strain evidence="2 3">KCTC 19937</strain>
    </source>
</reference>
<comment type="caution">
    <text evidence="2">The sequence shown here is derived from an EMBL/GenBank/DDBJ whole genome shotgun (WGS) entry which is preliminary data.</text>
</comment>
<evidence type="ECO:0000313" key="2">
    <source>
        <dbReference type="EMBL" id="KGN36292.1"/>
    </source>
</evidence>